<evidence type="ECO:0000313" key="1">
    <source>
        <dbReference type="EMBL" id="KAH9479354.1"/>
    </source>
</evidence>
<reference evidence="1" key="1">
    <citation type="submission" date="2021-10" db="EMBL/GenBank/DDBJ databases">
        <title>Psilocybe cubensis genome.</title>
        <authorList>
            <person name="Mckernan K.J."/>
            <person name="Crawford S."/>
            <person name="Trippe A."/>
            <person name="Kane L.T."/>
            <person name="Mclaughlin S."/>
        </authorList>
    </citation>
    <scope>NUCLEOTIDE SEQUENCE</scope>
    <source>
        <strain evidence="1">MGC-MH-2018</strain>
    </source>
</reference>
<evidence type="ECO:0000313" key="2">
    <source>
        <dbReference type="Proteomes" id="UP000664032"/>
    </source>
</evidence>
<name>A0ACB8GV70_PSICU</name>
<proteinExistence type="predicted"/>
<keyword evidence="2" id="KW-1185">Reference proteome</keyword>
<accession>A0ACB8GV70</accession>
<gene>
    <name evidence="1" type="ORF">JR316_0007944</name>
</gene>
<organism evidence="1 2">
    <name type="scientific">Psilocybe cubensis</name>
    <name type="common">Psychedelic mushroom</name>
    <name type="synonym">Stropharia cubensis</name>
    <dbReference type="NCBI Taxonomy" id="181762"/>
    <lineage>
        <taxon>Eukaryota</taxon>
        <taxon>Fungi</taxon>
        <taxon>Dikarya</taxon>
        <taxon>Basidiomycota</taxon>
        <taxon>Agaricomycotina</taxon>
        <taxon>Agaricomycetes</taxon>
        <taxon>Agaricomycetidae</taxon>
        <taxon>Agaricales</taxon>
        <taxon>Agaricineae</taxon>
        <taxon>Strophariaceae</taxon>
        <taxon>Psilocybe</taxon>
    </lineage>
</organism>
<protein>
    <submittedName>
        <fullName evidence="1">Pyranose dehydrogenase 3</fullName>
    </submittedName>
</protein>
<dbReference type="EMBL" id="JAFIQS020000007">
    <property type="protein sequence ID" value="KAH9479354.1"/>
    <property type="molecule type" value="Genomic_DNA"/>
</dbReference>
<dbReference type="Proteomes" id="UP000664032">
    <property type="component" value="Unassembled WGS sequence"/>
</dbReference>
<sequence>MKNIYCVFLLLGAFFAGISATVFQNIGQLSTTSFDFIVVGGGTAGPVVANRLSENPNFHVLVIEAGPTNEGVLNAMIPSFSVQLQQTTFDWNYTTVPGIGLNNRTLAYPRGRILGGCSSHNAMFYTRGSMDDYDRWANITGDDGWNWKNILPYILKARLFIYNEKWTPPSDEHNTTGEFNPVVHGFNGLMFTSLPGSPQTIDNMILEVPDQLPDQFPFLLDMNAGKPLGLGWFQGTIGNGTRSSAATAYLSTAFTNRPNLHVLLNTKVKRISGSKIHGIPALNNVEIDGSQLTLTAEKEVILSAGPINTPQILMNSGIGDRNVLAKLQIPTVLHLPSVGQNLTDQPITTVLYSVNSNKPLDNLDTNATLQAQALAQWEFNRTGPLVDPGPNFIAWSRLSSNSAIIKEFGDPSAGQNTPHLELAPFSAFSIASQPGHTGGMAIAVVTPKSRGSVTLNSTDPFGKPIIDLGFFTDEFDIRAMIEAIKLSQVFYQAPVWKDYIISQVAPAVNATDAELEQYIRSTSATTLHGVGTAAMSAPDADYGVVNPNLLVKGASGLRIVDASIMPFINSGHPQAPVYAIAERASDLIKSCNLHIDMTIIKIQALAAAFSNF</sequence>
<comment type="caution">
    <text evidence="1">The sequence shown here is derived from an EMBL/GenBank/DDBJ whole genome shotgun (WGS) entry which is preliminary data.</text>
</comment>